<keyword evidence="4" id="KW-1185">Reference proteome</keyword>
<evidence type="ECO:0000259" key="2">
    <source>
        <dbReference type="Pfam" id="PF05170"/>
    </source>
</evidence>
<evidence type="ECO:0000313" key="4">
    <source>
        <dbReference type="Proteomes" id="UP000078596"/>
    </source>
</evidence>
<sequence length="804" mass="85315">MKWIKRIVLLSVALVLVAVIAAVAFVATVNPNDYKDQIARVIQKETGRTVQFNGPISLTFFPWLGVKIKDVTLGNAIGFTDKTMLSAQNIEAKAAVLPLLHGQFEIGRLVLNGATINLTRDKAGRTNWADLVSHEQATAASKPMPAAAPTPQKSRALALAIGGVSVQDATVIWRDEMNGQSARIDHAFLDTGAIAPNQPIQFDTHFDYAIQQPGQPDLSGQMRLGGTVQADMTAQTLALSQLKLNVSAKRGAGVAPSPLPEQTDLSFSADKLAVSLDKHTVALPGFSLTVKADRVQGLTHAEMTADGNLQADWQKGIYQSKALNLSGSLKGIGTHTGELNWKATGGLDVNLTQGTADLNDWRISSDPVVVTTSLKATGLAPAAGKASAMHVSGPLSIARFNPRQLAEIMKYRVPLMQSDKALTEFDMQGRIEVTPEKAMLSDMKLGLDGQSFTGTVGLSDLKSQRLFVRLQGGAFDLNPYLPPGNAAPSAPAKSAGAEGSTARNVSASLPPDTPIPLPIDALRRLNADIGVQLAQLTYQKYVLKNLVLALTAAGGQVNLSRLDFNAFGGAVKSQAGLDVRSNVPGWQAKLDTQHIDLQPALTAAMGESRLSGQGDLGMDLRAQGDRLGKIRSSLDGNIRFALKNGQIKGFDLGYMLRAAQARLQGATEPVPKEQATDFSSITGTGVINNGVLRNNDLQGASPLLRVSGKGTADLARESLDYLLTAIVVNTATGQGGKALDRLRKLEIPIKITGTFAQPKFGIDLQGLLEGQAKQKVQEKLNQELEKRLGNGAAPVQNLLKGLGL</sequence>
<dbReference type="Proteomes" id="UP000078596">
    <property type="component" value="Chromosome"/>
</dbReference>
<reference evidence="3 4" key="1">
    <citation type="submission" date="2016-06" db="EMBL/GenBank/DDBJ databases">
        <title>Insight into the functional genes involving in sulfur oxidation in Pearl River water.</title>
        <authorList>
            <person name="Luo J."/>
            <person name="Tan X."/>
            <person name="Lin W."/>
        </authorList>
    </citation>
    <scope>NUCLEOTIDE SEQUENCE [LARGE SCALE GENOMIC DNA]</scope>
    <source>
        <strain evidence="3 4">LS2</strain>
    </source>
</reference>
<dbReference type="InterPro" id="IPR007844">
    <property type="entry name" value="AsmA"/>
</dbReference>
<dbReference type="GO" id="GO:0090313">
    <property type="term" value="P:regulation of protein targeting to membrane"/>
    <property type="evidence" value="ECO:0007669"/>
    <property type="project" value="TreeGrafter"/>
</dbReference>
<dbReference type="EMBL" id="CP016027">
    <property type="protein sequence ID" value="ANJ67214.1"/>
    <property type="molecule type" value="Genomic_DNA"/>
</dbReference>
<feature type="region of interest" description="Disordered" evidence="1">
    <location>
        <begin position="486"/>
        <end position="509"/>
    </location>
</feature>
<name>A0A191ZH55_9GAMM</name>
<dbReference type="AlphaFoldDB" id="A0A191ZH55"/>
<dbReference type="STRING" id="1860122.A9404_07300"/>
<accession>A0A191ZH55</accession>
<evidence type="ECO:0000256" key="1">
    <source>
        <dbReference type="SAM" id="MobiDB-lite"/>
    </source>
</evidence>
<organism evidence="3 4">
    <name type="scientific">Halothiobacillus diazotrophicus</name>
    <dbReference type="NCBI Taxonomy" id="1860122"/>
    <lineage>
        <taxon>Bacteria</taxon>
        <taxon>Pseudomonadati</taxon>
        <taxon>Pseudomonadota</taxon>
        <taxon>Gammaproteobacteria</taxon>
        <taxon>Chromatiales</taxon>
        <taxon>Halothiobacillaceae</taxon>
        <taxon>Halothiobacillus</taxon>
    </lineage>
</organism>
<dbReference type="GO" id="GO:0005886">
    <property type="term" value="C:plasma membrane"/>
    <property type="evidence" value="ECO:0007669"/>
    <property type="project" value="TreeGrafter"/>
</dbReference>
<feature type="domain" description="AsmA" evidence="2">
    <location>
        <begin position="1"/>
        <end position="697"/>
    </location>
</feature>
<protein>
    <recommendedName>
        <fullName evidence="2">AsmA domain-containing protein</fullName>
    </recommendedName>
</protein>
<dbReference type="PANTHER" id="PTHR30441">
    <property type="entry name" value="DUF748 DOMAIN-CONTAINING PROTEIN"/>
    <property type="match status" value="1"/>
</dbReference>
<dbReference type="InterPro" id="IPR052894">
    <property type="entry name" value="AsmA-related"/>
</dbReference>
<dbReference type="RefSeq" id="WP_066099652.1">
    <property type="nucleotide sequence ID" value="NZ_CP016027.1"/>
</dbReference>
<evidence type="ECO:0000313" key="3">
    <source>
        <dbReference type="EMBL" id="ANJ67214.1"/>
    </source>
</evidence>
<dbReference type="KEGG" id="haz:A9404_07300"/>
<feature type="compositionally biased region" description="Low complexity" evidence="1">
    <location>
        <begin position="486"/>
        <end position="500"/>
    </location>
</feature>
<gene>
    <name evidence="3" type="ORF">A9404_07300</name>
</gene>
<dbReference type="Pfam" id="PF05170">
    <property type="entry name" value="AsmA"/>
    <property type="match status" value="1"/>
</dbReference>
<proteinExistence type="predicted"/>
<dbReference type="PANTHER" id="PTHR30441:SF4">
    <property type="entry name" value="PROTEIN ASMA"/>
    <property type="match status" value="1"/>
</dbReference>